<reference evidence="1 2" key="1">
    <citation type="journal article" date="2008" name="Proc. Natl. Acad. Sci. U.S.A.">
        <title>Nitrogen fixation island and rhizosphere competence traits in the genome of root-associated Pseudomonas stutzeri A1501.</title>
        <authorList>
            <person name="Yan Y."/>
            <person name="Yang J."/>
            <person name="Dou Y."/>
            <person name="Chen M."/>
            <person name="Ping S."/>
            <person name="Peng J."/>
            <person name="Lu W."/>
            <person name="Zhang W."/>
            <person name="Yao Z."/>
            <person name="Li H."/>
            <person name="Liu W."/>
            <person name="He S."/>
            <person name="Geng L."/>
            <person name="Zhang X."/>
            <person name="Yang F."/>
            <person name="Yu H."/>
            <person name="Zhan Y."/>
            <person name="Li D."/>
            <person name="Lin Z."/>
            <person name="Wang Y."/>
            <person name="Elmerich C."/>
            <person name="Lin M."/>
            <person name="Jin Q."/>
        </authorList>
    </citation>
    <scope>NUCLEOTIDE SEQUENCE [LARGE SCALE GENOMIC DNA]</scope>
    <source>
        <strain evidence="1 2">A1501</strain>
    </source>
</reference>
<name>A4VK02_STUS1</name>
<gene>
    <name evidence="1" type="ordered locus">PST_1618</name>
</gene>
<dbReference type="PANTHER" id="PTHR37031:SF2">
    <property type="entry name" value="PHOD-LIKE PHOSPHATASE METALLOPHOSPHATASE DOMAIN-CONTAINING PROTEIN"/>
    <property type="match status" value="1"/>
</dbReference>
<dbReference type="InterPro" id="IPR029052">
    <property type="entry name" value="Metallo-depent_PP-like"/>
</dbReference>
<dbReference type="HOGENOM" id="CLU_020671_1_0_6"/>
<dbReference type="SUPFAM" id="SSF56300">
    <property type="entry name" value="Metallo-dependent phosphatases"/>
    <property type="match status" value="1"/>
</dbReference>
<dbReference type="InterPro" id="IPR018946">
    <property type="entry name" value="PhoD-like_MPP"/>
</dbReference>
<evidence type="ECO:0000313" key="1">
    <source>
        <dbReference type="EMBL" id="ABP79303.1"/>
    </source>
</evidence>
<dbReference type="KEGG" id="psa:PST_1618"/>
<accession>A4VK02</accession>
<dbReference type="Gene3D" id="3.60.21.70">
    <property type="entry name" value="PhoD-like phosphatase"/>
    <property type="match status" value="1"/>
</dbReference>
<dbReference type="Proteomes" id="UP000000233">
    <property type="component" value="Chromosome"/>
</dbReference>
<dbReference type="AlphaFoldDB" id="A4VK02"/>
<dbReference type="InterPro" id="IPR038607">
    <property type="entry name" value="PhoD-like_sf"/>
</dbReference>
<dbReference type="CDD" id="cd07389">
    <property type="entry name" value="MPP_PhoD"/>
    <property type="match status" value="1"/>
</dbReference>
<dbReference type="EMBL" id="CP000304">
    <property type="protein sequence ID" value="ABP79303.1"/>
    <property type="molecule type" value="Genomic_DNA"/>
</dbReference>
<proteinExistence type="predicted"/>
<organism evidence="1 2">
    <name type="scientific">Stutzerimonas stutzeri (strain A1501)</name>
    <name type="common">Pseudomonas stutzeri</name>
    <dbReference type="NCBI Taxonomy" id="379731"/>
    <lineage>
        <taxon>Bacteria</taxon>
        <taxon>Pseudomonadati</taxon>
        <taxon>Pseudomonadota</taxon>
        <taxon>Gammaproteobacteria</taxon>
        <taxon>Pseudomonadales</taxon>
        <taxon>Pseudomonadaceae</taxon>
        <taxon>Stutzerimonas</taxon>
    </lineage>
</organism>
<sequence length="698" mass="79058">MRSIRRATRPSTGRPCSAPLERQVEPLAASNERSGPVCCQRSLLPKTGLPLTDIPTHQDLPPVLAGPLLRRAEPDGLTFWLIASRVLELSLILESPQAGQQRRIRLEGEACQRLRLGHYAVLHLIRFTPDAALPGDCLIEYDLLLHEGEQQRGIADWAPHLLHDGATRPSFVIKSRLDRVLHGSCRKPHHAAADGLLCVDELVRRGLTDPDARPAVLLMTGDQVYADDVAGPMLVAIHALMRRLGLYGEHLQGAVVDDSDELLAHPATYYRREQLLPAFKSNEALRERFFGGVEKPVFTTANGQNHLITLAEVMAMYLLVWSPTPWSLIEPVIPALETKHAERYRREEHCLRGFRRTLPQAARALAHVPSLMIFDDHDITDDWNLSARWEETAYGHPLSRRIIGNALIAYLLCQAWGNQPERFGALLAQVQQLLEAARDGWLDCAEQDRFIETLLRLDGWGYELPSEPPLVVLDTRTRRWRSERNLSRPSGLMDWEALSELQQNILDKPSVLIVSPAPMFGVKLIEAVQRVFSWAGQPLLVDAENWMAHRGAAHVMMNIFRHSRTPGNYVILSGDVHYSFVYEVHIRARDSGPRVWQITSSGVKNEFPRRLLDWFDRLNRWLYAPWSPLNWLTKRRRLEVVPRVPDRSQAGERLWNGSGIGLLVLDEQGRPREILQLNADGSAPVAFLHERSRSGCDR</sequence>
<keyword evidence="2" id="KW-1185">Reference proteome</keyword>
<protein>
    <submittedName>
        <fullName evidence="1">Isoleucyl-tRNA synthetase</fullName>
    </submittedName>
</protein>
<dbReference type="eggNOG" id="COG3540">
    <property type="taxonomic scope" value="Bacteria"/>
</dbReference>
<evidence type="ECO:0000313" key="2">
    <source>
        <dbReference type="Proteomes" id="UP000000233"/>
    </source>
</evidence>
<dbReference type="PANTHER" id="PTHR37031">
    <property type="entry name" value="METALLOPHOSPHATASE BINDING DOMAIN PROTEIN"/>
    <property type="match status" value="1"/>
</dbReference>